<keyword evidence="1" id="KW-0472">Membrane</keyword>
<evidence type="ECO:0000313" key="3">
    <source>
        <dbReference type="Proteomes" id="UP001396334"/>
    </source>
</evidence>
<name>A0ABR2RTV4_9ROSI</name>
<evidence type="ECO:0000256" key="1">
    <source>
        <dbReference type="SAM" id="Phobius"/>
    </source>
</evidence>
<proteinExistence type="predicted"/>
<dbReference type="PANTHER" id="PTHR33564">
    <property type="entry name" value="TRANSMEMBRANE PROTEIN"/>
    <property type="match status" value="1"/>
</dbReference>
<dbReference type="PANTHER" id="PTHR33564:SF8">
    <property type="entry name" value="TRANSMEMBRANE PROTEIN"/>
    <property type="match status" value="1"/>
</dbReference>
<keyword evidence="3" id="KW-1185">Reference proteome</keyword>
<dbReference type="Proteomes" id="UP001396334">
    <property type="component" value="Unassembled WGS sequence"/>
</dbReference>
<comment type="caution">
    <text evidence="2">The sequence shown here is derived from an EMBL/GenBank/DDBJ whole genome shotgun (WGS) entry which is preliminary data.</text>
</comment>
<reference evidence="2 3" key="1">
    <citation type="journal article" date="2024" name="G3 (Bethesda)">
        <title>Genome assembly of Hibiscus sabdariffa L. provides insights into metabolisms of medicinal natural products.</title>
        <authorList>
            <person name="Kim T."/>
        </authorList>
    </citation>
    <scope>NUCLEOTIDE SEQUENCE [LARGE SCALE GENOMIC DNA]</scope>
    <source>
        <strain evidence="2">TK-2024</strain>
        <tissue evidence="2">Old leaves</tissue>
    </source>
</reference>
<dbReference type="EMBL" id="JBBPBN010000020">
    <property type="protein sequence ID" value="KAK9016436.1"/>
    <property type="molecule type" value="Genomic_DNA"/>
</dbReference>
<keyword evidence="1" id="KW-0812">Transmembrane</keyword>
<gene>
    <name evidence="2" type="ORF">V6N11_078936</name>
</gene>
<protein>
    <submittedName>
        <fullName evidence="2">Uncharacterized protein</fullName>
    </submittedName>
</protein>
<feature type="transmembrane region" description="Helical" evidence="1">
    <location>
        <begin position="6"/>
        <end position="27"/>
    </location>
</feature>
<organism evidence="2 3">
    <name type="scientific">Hibiscus sabdariffa</name>
    <name type="common">roselle</name>
    <dbReference type="NCBI Taxonomy" id="183260"/>
    <lineage>
        <taxon>Eukaryota</taxon>
        <taxon>Viridiplantae</taxon>
        <taxon>Streptophyta</taxon>
        <taxon>Embryophyta</taxon>
        <taxon>Tracheophyta</taxon>
        <taxon>Spermatophyta</taxon>
        <taxon>Magnoliopsida</taxon>
        <taxon>eudicotyledons</taxon>
        <taxon>Gunneridae</taxon>
        <taxon>Pentapetalae</taxon>
        <taxon>rosids</taxon>
        <taxon>malvids</taxon>
        <taxon>Malvales</taxon>
        <taxon>Malvaceae</taxon>
        <taxon>Malvoideae</taxon>
        <taxon>Hibiscus</taxon>
    </lineage>
</organism>
<sequence length="248" mass="27815">METGSLRLGLMAVFAVSGSVVFIANEVHKRLLSDFMKKIEFEFSGNGECQVKKRVRFADDVREPSSNNKEYRKRNHSVLAIVQQARVGGDADRRQILKMPLNRQILGPGVCQNVQEKSELVEKEGNEITENFRAVKVTSGETPSGFSITPRTKAREPESIEQYLSGRSAVCQNAQEKNELVEKEENVTVLDDIQTVNSVEFDVSPVVHEITKIVRAENASVSMEEQLDKSGFSFEPVIVEKVLKRCLI</sequence>
<evidence type="ECO:0000313" key="2">
    <source>
        <dbReference type="EMBL" id="KAK9016436.1"/>
    </source>
</evidence>
<keyword evidence="1" id="KW-1133">Transmembrane helix</keyword>
<accession>A0ABR2RTV4</accession>